<accession>A0A1L8WF32</accession>
<dbReference type="InterPro" id="IPR011922">
    <property type="entry name" value="Cell_div_FtsL"/>
</dbReference>
<evidence type="ECO:0000256" key="4">
    <source>
        <dbReference type="ARBA" id="ARBA00022989"/>
    </source>
</evidence>
<keyword evidence="1 7" id="KW-1003">Cell membrane</keyword>
<feature type="transmembrane region" description="Helical" evidence="7">
    <location>
        <begin position="51"/>
        <end position="70"/>
    </location>
</feature>
<evidence type="ECO:0000256" key="5">
    <source>
        <dbReference type="ARBA" id="ARBA00023136"/>
    </source>
</evidence>
<keyword evidence="6 7" id="KW-0131">Cell cycle</keyword>
<dbReference type="GO" id="GO:0032153">
    <property type="term" value="C:cell division site"/>
    <property type="evidence" value="ECO:0007669"/>
    <property type="project" value="UniProtKB-UniRule"/>
</dbReference>
<keyword evidence="9" id="KW-0175">Coiled coil</keyword>
<evidence type="ECO:0000256" key="9">
    <source>
        <dbReference type="SAM" id="Coils"/>
    </source>
</evidence>
<reference evidence="10 11" key="1">
    <citation type="submission" date="2014-12" db="EMBL/GenBank/DDBJ databases">
        <title>Draft genome sequences of 29 type strains of Enterococci.</title>
        <authorList>
            <person name="Zhong Z."/>
            <person name="Sun Z."/>
            <person name="Liu W."/>
            <person name="Zhang W."/>
            <person name="Zhang H."/>
        </authorList>
    </citation>
    <scope>NUCLEOTIDE SEQUENCE [LARGE SCALE GENOMIC DNA]</scope>
    <source>
        <strain evidence="10 11">DSM 15687</strain>
    </source>
</reference>
<gene>
    <name evidence="7" type="primary">ftsL</name>
    <name evidence="10" type="ORF">RV14_GL000795</name>
</gene>
<evidence type="ECO:0000256" key="2">
    <source>
        <dbReference type="ARBA" id="ARBA00022618"/>
    </source>
</evidence>
<dbReference type="AlphaFoldDB" id="A0A1L8WF32"/>
<sequence length="131" mass="14719">MAELKKIQEYPYDLPEMVDQSQQQLPDSDQKTILSSSSASHLKHISNLEKLAVVSIILSVIALCVLTVMLRTNISGVEKAITTIQAEITEKNQEKTSLVQEKNELSRTDRIKKIAEEKGLSINDDNLRKVK</sequence>
<comment type="caution">
    <text evidence="10">The sequence shown here is derived from an EMBL/GenBank/DDBJ whole genome shotgun (WGS) entry which is preliminary data.</text>
</comment>
<proteinExistence type="inferred from homology"/>
<keyword evidence="2 7" id="KW-0132">Cell division</keyword>
<evidence type="ECO:0000256" key="8">
    <source>
        <dbReference type="NCBIfam" id="TIGR02209"/>
    </source>
</evidence>
<evidence type="ECO:0000313" key="10">
    <source>
        <dbReference type="EMBL" id="OJG79614.1"/>
    </source>
</evidence>
<protein>
    <recommendedName>
        <fullName evidence="7 8">Cell division protein FtsL</fullName>
    </recommendedName>
</protein>
<dbReference type="OrthoDB" id="2199933at2"/>
<comment type="similarity">
    <text evidence="7">Belongs to the FtsL family.</text>
</comment>
<keyword evidence="11" id="KW-1185">Reference proteome</keyword>
<dbReference type="NCBIfam" id="TIGR02209">
    <property type="entry name" value="ftsL_broad"/>
    <property type="match status" value="1"/>
</dbReference>
<keyword evidence="4 7" id="KW-1133">Transmembrane helix</keyword>
<evidence type="ECO:0000313" key="11">
    <source>
        <dbReference type="Proteomes" id="UP000182152"/>
    </source>
</evidence>
<keyword evidence="5 7" id="KW-0472">Membrane</keyword>
<organism evidence="10 11">
    <name type="scientific">Enterococcus ratti</name>
    <dbReference type="NCBI Taxonomy" id="150033"/>
    <lineage>
        <taxon>Bacteria</taxon>
        <taxon>Bacillati</taxon>
        <taxon>Bacillota</taxon>
        <taxon>Bacilli</taxon>
        <taxon>Lactobacillales</taxon>
        <taxon>Enterococcaceae</taxon>
        <taxon>Enterococcus</taxon>
    </lineage>
</organism>
<dbReference type="EMBL" id="JXLB01000018">
    <property type="protein sequence ID" value="OJG79614.1"/>
    <property type="molecule type" value="Genomic_DNA"/>
</dbReference>
<dbReference type="RefSeq" id="WP_071855933.1">
    <property type="nucleotide sequence ID" value="NZ_JXLB01000018.1"/>
</dbReference>
<dbReference type="STRING" id="150033.RV14_GL000795"/>
<name>A0A1L8WF32_9ENTE</name>
<dbReference type="HAMAP" id="MF_00910">
    <property type="entry name" value="FtsL"/>
    <property type="match status" value="1"/>
</dbReference>
<evidence type="ECO:0000256" key="7">
    <source>
        <dbReference type="HAMAP-Rule" id="MF_00910"/>
    </source>
</evidence>
<dbReference type="Proteomes" id="UP000182152">
    <property type="component" value="Unassembled WGS sequence"/>
</dbReference>
<comment type="function">
    <text evidence="7">Essential cell division protein.</text>
</comment>
<evidence type="ECO:0000256" key="1">
    <source>
        <dbReference type="ARBA" id="ARBA00022475"/>
    </source>
</evidence>
<keyword evidence="3 7" id="KW-0812">Transmembrane</keyword>
<evidence type="ECO:0000256" key="3">
    <source>
        <dbReference type="ARBA" id="ARBA00022692"/>
    </source>
</evidence>
<comment type="subcellular location">
    <subcellularLocation>
        <location evidence="7">Cell membrane</location>
        <topology evidence="7">Single-pass type II membrane protein</topology>
    </subcellularLocation>
    <text evidence="7">Localizes to the division septum where it forms a ring structure.</text>
</comment>
<dbReference type="GO" id="GO:0043093">
    <property type="term" value="P:FtsZ-dependent cytokinesis"/>
    <property type="evidence" value="ECO:0007669"/>
    <property type="project" value="UniProtKB-UniRule"/>
</dbReference>
<evidence type="ECO:0000256" key="6">
    <source>
        <dbReference type="ARBA" id="ARBA00023306"/>
    </source>
</evidence>
<dbReference type="GO" id="GO:0005886">
    <property type="term" value="C:plasma membrane"/>
    <property type="evidence" value="ECO:0007669"/>
    <property type="project" value="UniProtKB-SubCell"/>
</dbReference>
<feature type="coiled-coil region" evidence="9">
    <location>
        <begin position="88"/>
        <end position="118"/>
    </location>
</feature>